<dbReference type="Pfam" id="PF01609">
    <property type="entry name" value="DDE_Tnp_1"/>
    <property type="match status" value="1"/>
</dbReference>
<dbReference type="InterPro" id="IPR002559">
    <property type="entry name" value="Transposase_11"/>
</dbReference>
<reference evidence="3" key="1">
    <citation type="journal article" date="2019" name="Int. J. Syst. Evol. Microbiol.">
        <title>The Global Catalogue of Microorganisms (GCM) 10K type strain sequencing project: providing services to taxonomists for standard genome sequencing and annotation.</title>
        <authorList>
            <consortium name="The Broad Institute Genomics Platform"/>
            <consortium name="The Broad Institute Genome Sequencing Center for Infectious Disease"/>
            <person name="Wu L."/>
            <person name="Ma J."/>
        </authorList>
    </citation>
    <scope>NUCLEOTIDE SEQUENCE [LARGE SCALE GENOMIC DNA]</scope>
    <source>
        <strain evidence="3">KCTC 42805</strain>
    </source>
</reference>
<dbReference type="RefSeq" id="WP_381528798.1">
    <property type="nucleotide sequence ID" value="NZ_JBHULN010000053.1"/>
</dbReference>
<name>A0ABW5MC84_9BACT</name>
<evidence type="ECO:0000313" key="2">
    <source>
        <dbReference type="EMBL" id="MFD2574683.1"/>
    </source>
</evidence>
<comment type="caution">
    <text evidence="2">The sequence shown here is derived from an EMBL/GenBank/DDBJ whole genome shotgun (WGS) entry which is preliminary data.</text>
</comment>
<sequence length="369" mass="43405">MAKPLFTKCRRFFPDLPEHIFRNLLLVCSAIVLARTTNLNVLKDYLPQLLANEQTKADSHYKRLIRFFRVPKPNRLVICILQFVFRLFQSRITHLILDATTWRVGKKPIHLLTLCILYRDTAIPIYWIQLHKKGHSSEVERQQLMTEALHYYRLQGKILLADREYMGEKWIRYLHLAGIDFVIRLSEGCYRLAISAAPGPAYSKLIRQAYHRKRGVIKQFILNGCTLSIVMLKNPKNEPNEPLLYFISSLTHKVKITEVYRRRWRIETYFKQLKTQGFNIEDLNFKDDGKIMLLIAIVVMAYVLSLKEAFENGSLKQKVYRNGNRAMSVSFFRQGITCLRGHVQSLTMFVRYLESIAQTLLTPQWMYVQ</sequence>
<dbReference type="SUPFAM" id="SSF53098">
    <property type="entry name" value="Ribonuclease H-like"/>
    <property type="match status" value="1"/>
</dbReference>
<accession>A0ABW5MC84</accession>
<proteinExistence type="predicted"/>
<dbReference type="InterPro" id="IPR012337">
    <property type="entry name" value="RNaseH-like_sf"/>
</dbReference>
<dbReference type="PANTHER" id="PTHR33258:SF1">
    <property type="entry name" value="TRANSPOSASE INSL FOR INSERTION SEQUENCE ELEMENT IS186A-RELATED"/>
    <property type="match status" value="1"/>
</dbReference>
<evidence type="ECO:0000259" key="1">
    <source>
        <dbReference type="Pfam" id="PF01609"/>
    </source>
</evidence>
<dbReference type="EMBL" id="JBHULN010000053">
    <property type="protein sequence ID" value="MFD2574683.1"/>
    <property type="molecule type" value="Genomic_DNA"/>
</dbReference>
<dbReference type="Gene3D" id="3.90.350.10">
    <property type="entry name" value="Transposase Inhibitor Protein From Tn5, Chain A, domain 1"/>
    <property type="match status" value="1"/>
</dbReference>
<protein>
    <submittedName>
        <fullName evidence="2">Transposase</fullName>
    </submittedName>
</protein>
<dbReference type="PANTHER" id="PTHR33258">
    <property type="entry name" value="TRANSPOSASE INSL FOR INSERTION SEQUENCE ELEMENT IS186A-RELATED"/>
    <property type="match status" value="1"/>
</dbReference>
<keyword evidence="3" id="KW-1185">Reference proteome</keyword>
<organism evidence="2 3">
    <name type="scientific">Spirosoma soli</name>
    <dbReference type="NCBI Taxonomy" id="1770529"/>
    <lineage>
        <taxon>Bacteria</taxon>
        <taxon>Pseudomonadati</taxon>
        <taxon>Bacteroidota</taxon>
        <taxon>Cytophagia</taxon>
        <taxon>Cytophagales</taxon>
        <taxon>Cytophagaceae</taxon>
        <taxon>Spirosoma</taxon>
    </lineage>
</organism>
<evidence type="ECO:0000313" key="3">
    <source>
        <dbReference type="Proteomes" id="UP001597469"/>
    </source>
</evidence>
<gene>
    <name evidence="2" type="ORF">ACFSUS_28905</name>
</gene>
<dbReference type="Proteomes" id="UP001597469">
    <property type="component" value="Unassembled WGS sequence"/>
</dbReference>
<feature type="domain" description="Transposase IS4-like" evidence="1">
    <location>
        <begin position="91"/>
        <end position="304"/>
    </location>
</feature>